<organism evidence="4">
    <name type="scientific">virus sp. ctDYl1</name>
    <dbReference type="NCBI Taxonomy" id="2826795"/>
    <lineage>
        <taxon>Viruses</taxon>
    </lineage>
</organism>
<accession>A0A8S5R9G8</accession>
<dbReference type="Pfam" id="PF12706">
    <property type="entry name" value="Lactamase_B_2"/>
    <property type="match status" value="1"/>
</dbReference>
<dbReference type="SMART" id="SM00849">
    <property type="entry name" value="Lactamase_B"/>
    <property type="match status" value="1"/>
</dbReference>
<evidence type="ECO:0000256" key="1">
    <source>
        <dbReference type="ARBA" id="ARBA00034293"/>
    </source>
</evidence>
<evidence type="ECO:0000256" key="2">
    <source>
        <dbReference type="ARBA" id="ARBA00034308"/>
    </source>
</evidence>
<dbReference type="EMBL" id="BK015846">
    <property type="protein sequence ID" value="DAE27803.1"/>
    <property type="molecule type" value="Genomic_DNA"/>
</dbReference>
<sequence length="256" mass="29142">MFMRVVNTGSQHGNCYVLKSNSGEMLLLDCGCKYKDILKAIDYRTSDVSGVLLSHEHGDHIKSFRELMNAGIQIYTNDETVEHLQIITGELMKGVPEKRPFRVGSFTVIPFYLPHTTRDKDTGQLIPCFNYGYIVEHEEMGKLLYMTDFEYCKYNFKAMRLNHLVIECNYCGELVDKTAENYTHRLKGHCSLDTCKSLVNTNHTAALRTVTLVHLSNEAADPEQILNEIKEAVVWDDALVQIARPGLEVNLDLCPF</sequence>
<reference evidence="4" key="1">
    <citation type="journal article" date="2021" name="Proc. Natl. Acad. Sci. U.S.A.">
        <title>A Catalog of Tens of Thousands of Viruses from Human Metagenomes Reveals Hidden Associations with Chronic Diseases.</title>
        <authorList>
            <person name="Tisza M.J."/>
            <person name="Buck C.B."/>
        </authorList>
    </citation>
    <scope>NUCLEOTIDE SEQUENCE</scope>
    <source>
        <strain evidence="4">CtDYl1</strain>
    </source>
</reference>
<dbReference type="PANTHER" id="PTHR47619">
    <property type="entry name" value="METALLO-HYDROLASE YYCJ-RELATED"/>
    <property type="match status" value="1"/>
</dbReference>
<protein>
    <submittedName>
        <fullName evidence="4">YycJ-like MBL-fold protein</fullName>
    </submittedName>
</protein>
<evidence type="ECO:0000259" key="3">
    <source>
        <dbReference type="SMART" id="SM00849"/>
    </source>
</evidence>
<evidence type="ECO:0000313" key="4">
    <source>
        <dbReference type="EMBL" id="DAE27803.1"/>
    </source>
</evidence>
<comment type="similarity">
    <text evidence="2">Belongs to the anti-Pycsar protein Apyc1 family.</text>
</comment>
<comment type="function">
    <text evidence="1">Counteracts the host Pycsar antiviral defense system. Phosphodiesterase that enables metal-dependent hydrolysis of host cyclic nucleotide Pycsar defense signals such as cCMP and cUMP.</text>
</comment>
<proteinExistence type="inferred from homology"/>
<dbReference type="InterPro" id="IPR036866">
    <property type="entry name" value="RibonucZ/Hydroxyglut_hydro"/>
</dbReference>
<dbReference type="InterPro" id="IPR001279">
    <property type="entry name" value="Metallo-B-lactamas"/>
</dbReference>
<dbReference type="Gene3D" id="3.60.15.10">
    <property type="entry name" value="Ribonuclease Z/Hydroxyacylglutathione hydrolase-like"/>
    <property type="match status" value="1"/>
</dbReference>
<feature type="domain" description="Metallo-beta-lactamase" evidence="3">
    <location>
        <begin position="12"/>
        <end position="203"/>
    </location>
</feature>
<name>A0A8S5R9G8_9VIRU</name>
<dbReference type="PANTHER" id="PTHR47619:SF1">
    <property type="entry name" value="EXODEOXYRIBONUCLEASE WALJ"/>
    <property type="match status" value="1"/>
</dbReference>
<dbReference type="SUPFAM" id="SSF56281">
    <property type="entry name" value="Metallo-hydrolase/oxidoreductase"/>
    <property type="match status" value="1"/>
</dbReference>
<dbReference type="InterPro" id="IPR052533">
    <property type="entry name" value="WalJ/YycJ-like"/>
</dbReference>